<reference evidence="7 10" key="2">
    <citation type="journal article" date="2014" name="BMC Genomics">
        <title>An improved genome release (version Mt4.0) for the model legume Medicago truncatula.</title>
        <authorList>
            <person name="Tang H."/>
            <person name="Krishnakumar V."/>
            <person name="Bidwell S."/>
            <person name="Rosen B."/>
            <person name="Chan A."/>
            <person name="Zhou S."/>
            <person name="Gentzbittel L."/>
            <person name="Childs K.L."/>
            <person name="Yandell M."/>
            <person name="Gundlach H."/>
            <person name="Mayer K.F."/>
            <person name="Schwartz D.C."/>
            <person name="Town C.D."/>
        </authorList>
    </citation>
    <scope>GENOME REANNOTATION</scope>
    <source>
        <strain evidence="9 10">cv. Jemalong A17</strain>
    </source>
</reference>
<evidence type="ECO:0000256" key="2">
    <source>
        <dbReference type="ARBA" id="ARBA00023015"/>
    </source>
</evidence>
<dbReference type="GO" id="GO:0005634">
    <property type="term" value="C:nucleus"/>
    <property type="evidence" value="ECO:0007669"/>
    <property type="project" value="UniProtKB-SubCell"/>
</dbReference>
<dbReference type="OrthoDB" id="1933443at2759"/>
<dbReference type="Proteomes" id="UP000265566">
    <property type="component" value="Chromosome 2"/>
</dbReference>
<dbReference type="InterPro" id="IPR033896">
    <property type="entry name" value="MEF2-like_N"/>
</dbReference>
<evidence type="ECO:0000256" key="5">
    <source>
        <dbReference type="ARBA" id="ARBA00023242"/>
    </source>
</evidence>
<evidence type="ECO:0000313" key="9">
    <source>
        <dbReference type="EnsemblPlants" id="AES67007"/>
    </source>
</evidence>
<dbReference type="GO" id="GO:0000978">
    <property type="term" value="F:RNA polymerase II cis-regulatory region sequence-specific DNA binding"/>
    <property type="evidence" value="ECO:0000318"/>
    <property type="project" value="GO_Central"/>
</dbReference>
<evidence type="ECO:0000256" key="3">
    <source>
        <dbReference type="ARBA" id="ARBA00023125"/>
    </source>
</evidence>
<keyword evidence="10" id="KW-1185">Reference proteome</keyword>
<dbReference type="GO" id="GO:0000981">
    <property type="term" value="F:DNA-binding transcription factor activity, RNA polymerase II-specific"/>
    <property type="evidence" value="ECO:0000318"/>
    <property type="project" value="GO_Central"/>
</dbReference>
<dbReference type="PRINTS" id="PR00404">
    <property type="entry name" value="MADSDOMAIN"/>
</dbReference>
<dbReference type="PROSITE" id="PS50066">
    <property type="entry name" value="MADS_BOX_2"/>
    <property type="match status" value="1"/>
</dbReference>
<dbReference type="EMBL" id="PSQE01000002">
    <property type="protein sequence ID" value="RHN75096.1"/>
    <property type="molecule type" value="Genomic_DNA"/>
</dbReference>
<keyword evidence="5" id="KW-0539">Nucleus</keyword>
<dbReference type="SUPFAM" id="SSF55455">
    <property type="entry name" value="SRF-like"/>
    <property type="match status" value="1"/>
</dbReference>
<dbReference type="GO" id="GO:0045944">
    <property type="term" value="P:positive regulation of transcription by RNA polymerase II"/>
    <property type="evidence" value="ECO:0007669"/>
    <property type="project" value="InterPro"/>
</dbReference>
<evidence type="ECO:0000256" key="4">
    <source>
        <dbReference type="ARBA" id="ARBA00023163"/>
    </source>
</evidence>
<dbReference type="PANTHER" id="PTHR11945:SF818">
    <property type="entry name" value="AGAMOUS-LIKE MADS-BOX PROTEIN AGL62"/>
    <property type="match status" value="1"/>
</dbReference>
<dbReference type="InterPro" id="IPR036879">
    <property type="entry name" value="TF_MADSbox_sf"/>
</dbReference>
<gene>
    <name evidence="9" type="primary">11426375</name>
    <name evidence="7" type="ordered locus">MTR_2g085280</name>
    <name evidence="8" type="ORF">MtrunA17_Chr2g0317451</name>
</gene>
<dbReference type="Proteomes" id="UP000002051">
    <property type="component" value="Chromosome 2"/>
</dbReference>
<reference evidence="8" key="4">
    <citation type="journal article" date="2018" name="Nat. Plants">
        <title>Whole-genome landscape of Medicago truncatula symbiotic genes.</title>
        <authorList>
            <person name="Pecrix Y."/>
            <person name="Gamas P."/>
            <person name="Carrere S."/>
        </authorList>
    </citation>
    <scope>NUCLEOTIDE SEQUENCE</scope>
    <source>
        <tissue evidence="8">Leaves</tissue>
    </source>
</reference>
<dbReference type="Gene3D" id="6.10.140.920">
    <property type="match status" value="1"/>
</dbReference>
<proteinExistence type="predicted"/>
<dbReference type="InterPro" id="IPR002100">
    <property type="entry name" value="TF_MADSbox"/>
</dbReference>
<dbReference type="Pfam" id="PF00319">
    <property type="entry name" value="SRF-TF"/>
    <property type="match status" value="1"/>
</dbReference>
<dbReference type="GO" id="GO:0006357">
    <property type="term" value="P:regulation of transcription by RNA polymerase II"/>
    <property type="evidence" value="ECO:0000318"/>
    <property type="project" value="GO_Central"/>
</dbReference>
<dbReference type="AlphaFoldDB" id="G7IRB2"/>
<keyword evidence="2" id="KW-0805">Transcription regulation</keyword>
<sequence length="237" mass="27132">MSGAKKTRGRQKIEMKKMSNESNLQVTFSKRRSGLFKKASELCTLCGAYIALIIFSPSEKVFSFGYPNVETVIDRYLSLIPPQNDGIMEFMEDFRRAKVRELNGILTRMNDAIDIDKNRENELNQQRKMNGGQFWWTRPIDEMNMVQLDLLKKALEDLQKLVRQHADRVEMQGTSTQALPFFVGNGSSSNMPIEHQPNPQQESNFSADFFHTHMLQPHLFGFNNMGGQDGHGPHGFV</sequence>
<evidence type="ECO:0000313" key="10">
    <source>
        <dbReference type="Proteomes" id="UP000002051"/>
    </source>
</evidence>
<dbReference type="GO" id="GO:0046983">
    <property type="term" value="F:protein dimerization activity"/>
    <property type="evidence" value="ECO:0007669"/>
    <property type="project" value="InterPro"/>
</dbReference>
<protein>
    <submittedName>
        <fullName evidence="7">MADS-box transcription factor family protein</fullName>
    </submittedName>
    <submittedName>
        <fullName evidence="8">Putative transcription factor MADS-type1 family</fullName>
    </submittedName>
</protein>
<dbReference type="EnsemblPlants" id="AES67007">
    <property type="protein sequence ID" value="AES67007"/>
    <property type="gene ID" value="MTR_2g085280"/>
</dbReference>
<comment type="subcellular location">
    <subcellularLocation>
        <location evidence="1">Nucleus</location>
    </subcellularLocation>
</comment>
<dbReference type="Gramene" id="rna11253">
    <property type="protein sequence ID" value="RHN75096.1"/>
    <property type="gene ID" value="gene11253"/>
</dbReference>
<accession>G7IRB2</accession>
<feature type="domain" description="MADS-box" evidence="6">
    <location>
        <begin position="8"/>
        <end position="68"/>
    </location>
</feature>
<dbReference type="PANTHER" id="PTHR11945">
    <property type="entry name" value="MADS BOX PROTEIN"/>
    <property type="match status" value="1"/>
</dbReference>
<reference evidence="7 10" key="1">
    <citation type="journal article" date="2011" name="Nature">
        <title>The Medicago genome provides insight into the evolution of rhizobial symbioses.</title>
        <authorList>
            <person name="Young N.D."/>
            <person name="Debelle F."/>
            <person name="Oldroyd G.E."/>
            <person name="Geurts R."/>
            <person name="Cannon S.B."/>
            <person name="Udvardi M.K."/>
            <person name="Benedito V.A."/>
            <person name="Mayer K.F."/>
            <person name="Gouzy J."/>
            <person name="Schoof H."/>
            <person name="Van de Peer Y."/>
            <person name="Proost S."/>
            <person name="Cook D.R."/>
            <person name="Meyers B.C."/>
            <person name="Spannagl M."/>
            <person name="Cheung F."/>
            <person name="De Mita S."/>
            <person name="Krishnakumar V."/>
            <person name="Gundlach H."/>
            <person name="Zhou S."/>
            <person name="Mudge J."/>
            <person name="Bharti A.K."/>
            <person name="Murray J.D."/>
            <person name="Naoumkina M.A."/>
            <person name="Rosen B."/>
            <person name="Silverstein K.A."/>
            <person name="Tang H."/>
            <person name="Rombauts S."/>
            <person name="Zhao P.X."/>
            <person name="Zhou P."/>
            <person name="Barbe V."/>
            <person name="Bardou P."/>
            <person name="Bechner M."/>
            <person name="Bellec A."/>
            <person name="Berger A."/>
            <person name="Berges H."/>
            <person name="Bidwell S."/>
            <person name="Bisseling T."/>
            <person name="Choisne N."/>
            <person name="Couloux A."/>
            <person name="Denny R."/>
            <person name="Deshpande S."/>
            <person name="Dai X."/>
            <person name="Doyle J.J."/>
            <person name="Dudez A.M."/>
            <person name="Farmer A.D."/>
            <person name="Fouteau S."/>
            <person name="Franken C."/>
            <person name="Gibelin C."/>
            <person name="Gish J."/>
            <person name="Goldstein S."/>
            <person name="Gonzalez A.J."/>
            <person name="Green P.J."/>
            <person name="Hallab A."/>
            <person name="Hartog M."/>
            <person name="Hua A."/>
            <person name="Humphray S.J."/>
            <person name="Jeong D.H."/>
            <person name="Jing Y."/>
            <person name="Jocker A."/>
            <person name="Kenton S.M."/>
            <person name="Kim D.J."/>
            <person name="Klee K."/>
            <person name="Lai H."/>
            <person name="Lang C."/>
            <person name="Lin S."/>
            <person name="Macmil S.L."/>
            <person name="Magdelenat G."/>
            <person name="Matthews L."/>
            <person name="McCorrison J."/>
            <person name="Monaghan E.L."/>
            <person name="Mun J.H."/>
            <person name="Najar F.Z."/>
            <person name="Nicholson C."/>
            <person name="Noirot C."/>
            <person name="O'Bleness M."/>
            <person name="Paule C.R."/>
            <person name="Poulain J."/>
            <person name="Prion F."/>
            <person name="Qin B."/>
            <person name="Qu C."/>
            <person name="Retzel E.F."/>
            <person name="Riddle C."/>
            <person name="Sallet E."/>
            <person name="Samain S."/>
            <person name="Samson N."/>
            <person name="Sanders I."/>
            <person name="Saurat O."/>
            <person name="Scarpelli C."/>
            <person name="Schiex T."/>
            <person name="Segurens B."/>
            <person name="Severin A.J."/>
            <person name="Sherrier D.J."/>
            <person name="Shi R."/>
            <person name="Sims S."/>
            <person name="Singer S.R."/>
            <person name="Sinharoy S."/>
            <person name="Sterck L."/>
            <person name="Viollet A."/>
            <person name="Wang B.B."/>
            <person name="Wang K."/>
            <person name="Wang M."/>
            <person name="Wang X."/>
            <person name="Warfsmann J."/>
            <person name="Weissenbach J."/>
            <person name="White D.D."/>
            <person name="White J.D."/>
            <person name="Wiley G.B."/>
            <person name="Wincker P."/>
            <person name="Xing Y."/>
            <person name="Yang L."/>
            <person name="Yao Z."/>
            <person name="Ying F."/>
            <person name="Zhai J."/>
            <person name="Zhou L."/>
            <person name="Zuber A."/>
            <person name="Denarie J."/>
            <person name="Dixon R.A."/>
            <person name="May G.D."/>
            <person name="Schwartz D.C."/>
            <person name="Rogers J."/>
            <person name="Quetier F."/>
            <person name="Town C.D."/>
            <person name="Roe B.A."/>
        </authorList>
    </citation>
    <scope>NUCLEOTIDE SEQUENCE [LARGE SCALE GENOMIC DNA]</scope>
    <source>
        <strain evidence="7">A17</strain>
        <strain evidence="9 10">cv. Jemalong A17</strain>
    </source>
</reference>
<evidence type="ECO:0000256" key="1">
    <source>
        <dbReference type="ARBA" id="ARBA00004123"/>
    </source>
</evidence>
<dbReference type="EMBL" id="CM001218">
    <property type="protein sequence ID" value="AES67007.1"/>
    <property type="molecule type" value="Genomic_DNA"/>
</dbReference>
<dbReference type="HOGENOM" id="CLU_053053_5_3_1"/>
<name>G7IRB2_MEDTR</name>
<dbReference type="OMA" id="RRFWWEV"/>
<keyword evidence="3" id="KW-0238">DNA-binding</keyword>
<dbReference type="Gene3D" id="3.40.1810.10">
    <property type="entry name" value="Transcription factor, MADS-box"/>
    <property type="match status" value="1"/>
</dbReference>
<dbReference type="SMART" id="SM00432">
    <property type="entry name" value="MADS"/>
    <property type="match status" value="1"/>
</dbReference>
<reference evidence="9" key="3">
    <citation type="submission" date="2015-04" db="UniProtKB">
        <authorList>
            <consortium name="EnsemblPlants"/>
        </authorList>
    </citation>
    <scope>IDENTIFICATION</scope>
    <source>
        <strain evidence="9">cv. Jemalong A17</strain>
    </source>
</reference>
<keyword evidence="4" id="KW-0804">Transcription</keyword>
<evidence type="ECO:0000313" key="8">
    <source>
        <dbReference type="EMBL" id="RHN75096.1"/>
    </source>
</evidence>
<dbReference type="FunFam" id="3.40.1810.10:FF:000006">
    <property type="entry name" value="Agamous-like MADS-box protein AGL62"/>
    <property type="match status" value="1"/>
</dbReference>
<dbReference type="KEGG" id="mtr:11426375"/>
<evidence type="ECO:0000313" key="7">
    <source>
        <dbReference type="EMBL" id="AES67007.1"/>
    </source>
</evidence>
<dbReference type="eggNOG" id="KOG0014">
    <property type="taxonomic scope" value="Eukaryota"/>
</dbReference>
<dbReference type="PaxDb" id="3880-AES67007"/>
<evidence type="ECO:0000259" key="6">
    <source>
        <dbReference type="PROSITE" id="PS50066"/>
    </source>
</evidence>
<organism evidence="7 10">
    <name type="scientific">Medicago truncatula</name>
    <name type="common">Barrel medic</name>
    <name type="synonym">Medicago tribuloides</name>
    <dbReference type="NCBI Taxonomy" id="3880"/>
    <lineage>
        <taxon>Eukaryota</taxon>
        <taxon>Viridiplantae</taxon>
        <taxon>Streptophyta</taxon>
        <taxon>Embryophyta</taxon>
        <taxon>Tracheophyta</taxon>
        <taxon>Spermatophyta</taxon>
        <taxon>Magnoliopsida</taxon>
        <taxon>eudicotyledons</taxon>
        <taxon>Gunneridae</taxon>
        <taxon>Pentapetalae</taxon>
        <taxon>rosids</taxon>
        <taxon>fabids</taxon>
        <taxon>Fabales</taxon>
        <taxon>Fabaceae</taxon>
        <taxon>Papilionoideae</taxon>
        <taxon>50 kb inversion clade</taxon>
        <taxon>NPAAA clade</taxon>
        <taxon>Hologalegina</taxon>
        <taxon>IRL clade</taxon>
        <taxon>Trifolieae</taxon>
        <taxon>Medicago</taxon>
    </lineage>
</organism>
<dbReference type="CDD" id="cd00265">
    <property type="entry name" value="MADS_MEF2_like"/>
    <property type="match status" value="1"/>
</dbReference>